<dbReference type="Proteomes" id="UP000516117">
    <property type="component" value="Chromosome"/>
</dbReference>
<dbReference type="KEGG" id="tdf:H9L22_09070"/>
<gene>
    <name evidence="2" type="ORF">H9L22_09070</name>
</gene>
<protein>
    <submittedName>
        <fullName evidence="2">Uncharacterized protein</fullName>
    </submittedName>
</protein>
<dbReference type="RefSeq" id="WP_187722447.1">
    <property type="nucleotide sequence ID" value="NZ_CP060789.1"/>
</dbReference>
<keyword evidence="1" id="KW-0812">Transmembrane</keyword>
<evidence type="ECO:0000313" key="3">
    <source>
        <dbReference type="Proteomes" id="UP000516117"/>
    </source>
</evidence>
<proteinExistence type="predicted"/>
<dbReference type="AlphaFoldDB" id="A0A7H0H9Z2"/>
<keyword evidence="1" id="KW-0472">Membrane</keyword>
<keyword evidence="3" id="KW-1185">Reference proteome</keyword>
<evidence type="ECO:0000256" key="1">
    <source>
        <dbReference type="SAM" id="Phobius"/>
    </source>
</evidence>
<dbReference type="EMBL" id="CP060789">
    <property type="protein sequence ID" value="QNP57358.1"/>
    <property type="molecule type" value="Genomic_DNA"/>
</dbReference>
<feature type="transmembrane region" description="Helical" evidence="1">
    <location>
        <begin position="24"/>
        <end position="43"/>
    </location>
</feature>
<keyword evidence="1" id="KW-1133">Transmembrane helix</keyword>
<organism evidence="2 3">
    <name type="scientific">Tessaracoccus defluvii</name>
    <dbReference type="NCBI Taxonomy" id="1285901"/>
    <lineage>
        <taxon>Bacteria</taxon>
        <taxon>Bacillati</taxon>
        <taxon>Actinomycetota</taxon>
        <taxon>Actinomycetes</taxon>
        <taxon>Propionibacteriales</taxon>
        <taxon>Propionibacteriaceae</taxon>
        <taxon>Tessaracoccus</taxon>
    </lineage>
</organism>
<accession>A0A7H0H9Z2</accession>
<evidence type="ECO:0000313" key="2">
    <source>
        <dbReference type="EMBL" id="QNP57358.1"/>
    </source>
</evidence>
<name>A0A7H0H9Z2_9ACTN</name>
<reference evidence="2 3" key="1">
    <citation type="submission" date="2020-08" db="EMBL/GenBank/DDBJ databases">
        <title>Genome sequence of Tessaracoccus defluvii JCM 17540T.</title>
        <authorList>
            <person name="Hyun D.-W."/>
            <person name="Bae J.-W."/>
        </authorList>
    </citation>
    <scope>NUCLEOTIDE SEQUENCE [LARGE SCALE GENOMIC DNA]</scope>
    <source>
        <strain evidence="2 3">JCM 17540</strain>
    </source>
</reference>
<sequence>MTFWPEDPAATAGPATAEGAVPPAWALGLLIASLVLLELYLTVRDARRLWKDLR</sequence>